<dbReference type="CDD" id="cd04301">
    <property type="entry name" value="NAT_SF"/>
    <property type="match status" value="2"/>
</dbReference>
<sequence length="292" mass="33017">MNDYQIVKMMDFSAHQIERIRMLEQLCKNVDKSSLRVGVESLKAVGGDHAFLCLYGGQIIGFVSWYTSDEIEANINAMVHPDYRSQGIFRELMKRVIAELQRHGMQTCRFRIPANSQPGMACIQHLEADLSSSEFTMNLTRFPTDLTHPFGLAVRSAEARDFEFMVQCSSQAFGDSESWTRNYLLHTSDPERVTYIAWDNLSPVGMIRVNHISTDTAVIHDFCVLPLCQGKGYGREILACIVSMLLAKNCTQIRLSVVTDNRRALNLYQSAGFEISAESHYYVVPVVNLSKV</sequence>
<dbReference type="EMBL" id="JBHIRY010000007">
    <property type="protein sequence ID" value="MFB5760682.1"/>
    <property type="molecule type" value="Genomic_DNA"/>
</dbReference>
<protein>
    <submittedName>
        <fullName evidence="4">GNAT family N-acetyltransferase</fullName>
        <ecNumber evidence="4">2.3.1.-</ecNumber>
    </submittedName>
</protein>
<evidence type="ECO:0000313" key="4">
    <source>
        <dbReference type="EMBL" id="MFB5760682.1"/>
    </source>
</evidence>
<feature type="domain" description="N-acetyltransferase" evidence="3">
    <location>
        <begin position="7"/>
        <end position="161"/>
    </location>
</feature>
<dbReference type="InterPro" id="IPR000182">
    <property type="entry name" value="GNAT_dom"/>
</dbReference>
<dbReference type="InterPro" id="IPR050832">
    <property type="entry name" value="Bact_Acetyltransf"/>
</dbReference>
<dbReference type="Pfam" id="PF00583">
    <property type="entry name" value="Acetyltransf_1"/>
    <property type="match status" value="2"/>
</dbReference>
<dbReference type="InterPro" id="IPR016181">
    <property type="entry name" value="Acyl_CoA_acyltransferase"/>
</dbReference>
<evidence type="ECO:0000256" key="1">
    <source>
        <dbReference type="ARBA" id="ARBA00022679"/>
    </source>
</evidence>
<keyword evidence="1 4" id="KW-0808">Transferase</keyword>
<dbReference type="Proteomes" id="UP001580430">
    <property type="component" value="Unassembled WGS sequence"/>
</dbReference>
<accession>A0ABV5BZI6</accession>
<dbReference type="PROSITE" id="PS51186">
    <property type="entry name" value="GNAT"/>
    <property type="match status" value="2"/>
</dbReference>
<reference evidence="4 5" key="1">
    <citation type="submission" date="2024-09" db="EMBL/GenBank/DDBJ databases">
        <title>Paenibacillus zeirhizospherea sp. nov., isolated from surface of the maize (Zea mays) roots in a horticulture field, Hungary.</title>
        <authorList>
            <person name="Marton D."/>
            <person name="Farkas M."/>
            <person name="Bedics A."/>
            <person name="Toth E."/>
            <person name="Tancsics A."/>
            <person name="Boka K."/>
            <person name="Marati G."/>
            <person name="Kriszt B."/>
            <person name="Cserhati M."/>
        </authorList>
    </citation>
    <scope>NUCLEOTIDE SEQUENCE [LARGE SCALE GENOMIC DNA]</scope>
    <source>
        <strain evidence="4 5">JCM 18446</strain>
    </source>
</reference>
<feature type="domain" description="N-acetyltransferase" evidence="3">
    <location>
        <begin position="152"/>
        <end position="290"/>
    </location>
</feature>
<evidence type="ECO:0000313" key="5">
    <source>
        <dbReference type="Proteomes" id="UP001580430"/>
    </source>
</evidence>
<dbReference type="GO" id="GO:0016746">
    <property type="term" value="F:acyltransferase activity"/>
    <property type="evidence" value="ECO:0007669"/>
    <property type="project" value="UniProtKB-KW"/>
</dbReference>
<evidence type="ECO:0000256" key="2">
    <source>
        <dbReference type="ARBA" id="ARBA00023315"/>
    </source>
</evidence>
<organism evidence="4 5">
    <name type="scientific">Paenibacillus medicaginis</name>
    <dbReference type="NCBI Taxonomy" id="1470560"/>
    <lineage>
        <taxon>Bacteria</taxon>
        <taxon>Bacillati</taxon>
        <taxon>Bacillota</taxon>
        <taxon>Bacilli</taxon>
        <taxon>Bacillales</taxon>
        <taxon>Paenibacillaceae</taxon>
        <taxon>Paenibacillus</taxon>
    </lineage>
</organism>
<comment type="caution">
    <text evidence="4">The sequence shown here is derived from an EMBL/GenBank/DDBJ whole genome shotgun (WGS) entry which is preliminary data.</text>
</comment>
<dbReference type="Gene3D" id="3.40.630.30">
    <property type="match status" value="2"/>
</dbReference>
<dbReference type="EC" id="2.3.1.-" evidence="4"/>
<evidence type="ECO:0000259" key="3">
    <source>
        <dbReference type="PROSITE" id="PS51186"/>
    </source>
</evidence>
<gene>
    <name evidence="4" type="ORF">ACE5LO_09790</name>
</gene>
<keyword evidence="5" id="KW-1185">Reference proteome</keyword>
<dbReference type="RefSeq" id="WP_375519836.1">
    <property type="nucleotide sequence ID" value="NZ_JBHIRY010000007.1"/>
</dbReference>
<dbReference type="PANTHER" id="PTHR43877:SF2">
    <property type="entry name" value="AMINOALKYLPHOSPHONATE N-ACETYLTRANSFERASE-RELATED"/>
    <property type="match status" value="1"/>
</dbReference>
<dbReference type="SUPFAM" id="SSF55729">
    <property type="entry name" value="Acyl-CoA N-acyltransferases (Nat)"/>
    <property type="match status" value="2"/>
</dbReference>
<name>A0ABV5BZI6_9BACL</name>
<keyword evidence="2 4" id="KW-0012">Acyltransferase</keyword>
<dbReference type="PANTHER" id="PTHR43877">
    <property type="entry name" value="AMINOALKYLPHOSPHONATE N-ACETYLTRANSFERASE-RELATED-RELATED"/>
    <property type="match status" value="1"/>
</dbReference>
<proteinExistence type="predicted"/>